<dbReference type="PROSITE" id="PS01249">
    <property type="entry name" value="HYPA"/>
    <property type="match status" value="1"/>
</dbReference>
<proteinExistence type="inferred from homology"/>
<feature type="binding site" evidence="5">
    <location>
        <position position="73"/>
    </location>
    <ligand>
        <name>Zn(2+)</name>
        <dbReference type="ChEBI" id="CHEBI:29105"/>
    </ligand>
</feature>
<feature type="binding site" evidence="5">
    <location>
        <position position="86"/>
    </location>
    <ligand>
        <name>Zn(2+)</name>
        <dbReference type="ChEBI" id="CHEBI:29105"/>
    </ligand>
</feature>
<dbReference type="InterPro" id="IPR020538">
    <property type="entry name" value="Hydgase_Ni_incorp_HypA/HybF_CS"/>
</dbReference>
<evidence type="ECO:0000313" key="7">
    <source>
        <dbReference type="Proteomes" id="UP000233293"/>
    </source>
</evidence>
<comment type="function">
    <text evidence="5">Involved in the maturation of [NiFe] hydrogenases. Required for nickel insertion into the metal center of the hydrogenase.</text>
</comment>
<sequence length="110" mass="12216">MSLTEGVLRVLEEQAVAQSFSRVKILWLEIGELSTVDPEALQFCFEAIRVGTLAEDARMEIIRIPGQALCMDCGKQVHLSERYASCPECGGEKLQVSGGDEMRIKELEVE</sequence>
<evidence type="ECO:0000256" key="3">
    <source>
        <dbReference type="ARBA" id="ARBA00022723"/>
    </source>
</evidence>
<keyword evidence="2 5" id="KW-0533">Nickel</keyword>
<keyword evidence="3 5" id="KW-0479">Metal-binding</keyword>
<evidence type="ECO:0000256" key="5">
    <source>
        <dbReference type="HAMAP-Rule" id="MF_00213"/>
    </source>
</evidence>
<dbReference type="GO" id="GO:0051604">
    <property type="term" value="P:protein maturation"/>
    <property type="evidence" value="ECO:0007669"/>
    <property type="project" value="InterPro"/>
</dbReference>
<dbReference type="InterPro" id="IPR000688">
    <property type="entry name" value="HypA/HybF"/>
</dbReference>
<dbReference type="Gene3D" id="3.30.2320.80">
    <property type="match status" value="1"/>
</dbReference>
<keyword evidence="7" id="KW-1185">Reference proteome</keyword>
<protein>
    <recommendedName>
        <fullName evidence="5">Hydrogenase maturation factor HypA</fullName>
    </recommendedName>
</protein>
<evidence type="ECO:0000256" key="4">
    <source>
        <dbReference type="ARBA" id="ARBA00022833"/>
    </source>
</evidence>
<dbReference type="AlphaFoldDB" id="A0A2N3PRZ8"/>
<dbReference type="NCBIfam" id="TIGR00100">
    <property type="entry name" value="hypA"/>
    <property type="match status" value="1"/>
</dbReference>
<dbReference type="Proteomes" id="UP000233293">
    <property type="component" value="Unassembled WGS sequence"/>
</dbReference>
<evidence type="ECO:0000256" key="1">
    <source>
        <dbReference type="ARBA" id="ARBA00010748"/>
    </source>
</evidence>
<dbReference type="PIRSF" id="PIRSF004761">
    <property type="entry name" value="Hydrgn_mat_HypA"/>
    <property type="match status" value="1"/>
</dbReference>
<comment type="caution">
    <text evidence="6">The sequence shown here is derived from an EMBL/GenBank/DDBJ whole genome shotgun (WGS) entry which is preliminary data.</text>
</comment>
<name>A0A2N3PRZ8_9PROT</name>
<accession>A0A2N3PRZ8</accession>
<feature type="binding site" evidence="5">
    <location>
        <position position="89"/>
    </location>
    <ligand>
        <name>Zn(2+)</name>
        <dbReference type="ChEBI" id="CHEBI:29105"/>
    </ligand>
</feature>
<comment type="caution">
    <text evidence="5">Lacks conserved residue(s) required for the propagation of feature annotation.</text>
</comment>
<dbReference type="EMBL" id="PIUM01000023">
    <property type="protein sequence ID" value="PKU23178.1"/>
    <property type="molecule type" value="Genomic_DNA"/>
</dbReference>
<dbReference type="PANTHER" id="PTHR34535">
    <property type="entry name" value="HYDROGENASE MATURATION FACTOR HYPA"/>
    <property type="match status" value="1"/>
</dbReference>
<organism evidence="6 7">
    <name type="scientific">Telmatospirillum siberiense</name>
    <dbReference type="NCBI Taxonomy" id="382514"/>
    <lineage>
        <taxon>Bacteria</taxon>
        <taxon>Pseudomonadati</taxon>
        <taxon>Pseudomonadota</taxon>
        <taxon>Alphaproteobacteria</taxon>
        <taxon>Rhodospirillales</taxon>
        <taxon>Rhodospirillaceae</taxon>
        <taxon>Telmatospirillum</taxon>
    </lineage>
</organism>
<dbReference type="GO" id="GO:0008270">
    <property type="term" value="F:zinc ion binding"/>
    <property type="evidence" value="ECO:0007669"/>
    <property type="project" value="UniProtKB-UniRule"/>
</dbReference>
<feature type="binding site" evidence="5">
    <location>
        <position position="70"/>
    </location>
    <ligand>
        <name>Zn(2+)</name>
        <dbReference type="ChEBI" id="CHEBI:29105"/>
    </ligand>
</feature>
<dbReference type="Pfam" id="PF01155">
    <property type="entry name" value="HypA"/>
    <property type="match status" value="1"/>
</dbReference>
<comment type="similarity">
    <text evidence="1 5">Belongs to the HypA/HybF family.</text>
</comment>
<reference evidence="7" key="1">
    <citation type="submission" date="2017-12" db="EMBL/GenBank/DDBJ databases">
        <title>Draft genome sequence of Telmatospirillum siberiense 26-4b1T, an acidotolerant peatland alphaproteobacterium potentially involved in sulfur cycling.</title>
        <authorList>
            <person name="Hausmann B."/>
            <person name="Pjevac P."/>
            <person name="Schreck K."/>
            <person name="Herbold C.W."/>
            <person name="Daims H."/>
            <person name="Wagner M."/>
            <person name="Pester M."/>
            <person name="Loy A."/>
        </authorList>
    </citation>
    <scope>NUCLEOTIDE SEQUENCE [LARGE SCALE GENOMIC DNA]</scope>
    <source>
        <strain evidence="7">26-4b1</strain>
    </source>
</reference>
<keyword evidence="4 5" id="KW-0862">Zinc</keyword>
<evidence type="ECO:0000313" key="6">
    <source>
        <dbReference type="EMBL" id="PKU23178.1"/>
    </source>
</evidence>
<dbReference type="HAMAP" id="MF_00213">
    <property type="entry name" value="HypA_HybF"/>
    <property type="match status" value="1"/>
</dbReference>
<dbReference type="GO" id="GO:0016151">
    <property type="term" value="F:nickel cation binding"/>
    <property type="evidence" value="ECO:0007669"/>
    <property type="project" value="UniProtKB-UniRule"/>
</dbReference>
<evidence type="ECO:0000256" key="2">
    <source>
        <dbReference type="ARBA" id="ARBA00022596"/>
    </source>
</evidence>
<dbReference type="OrthoDB" id="288014at2"/>
<dbReference type="PANTHER" id="PTHR34535:SF3">
    <property type="entry name" value="HYDROGENASE MATURATION FACTOR HYPA"/>
    <property type="match status" value="1"/>
</dbReference>
<gene>
    <name evidence="5 6" type="primary">hypA</name>
    <name evidence="6" type="ORF">CWS72_17935</name>
</gene>